<keyword evidence="6 10" id="KW-0418">Kinase</keyword>
<comment type="similarity">
    <text evidence="1 11">Belongs to the thymidine kinase family.</text>
</comment>
<evidence type="ECO:0000256" key="7">
    <source>
        <dbReference type="ARBA" id="ARBA00022840"/>
    </source>
</evidence>
<keyword evidence="4 10" id="KW-0808">Transferase</keyword>
<dbReference type="SUPFAM" id="SSF52540">
    <property type="entry name" value="P-loop containing nucleoside triphosphate hydrolases"/>
    <property type="match status" value="1"/>
</dbReference>
<feature type="binding site" evidence="9">
    <location>
        <position position="177"/>
    </location>
    <ligand>
        <name>substrate</name>
    </ligand>
</feature>
<evidence type="ECO:0000256" key="4">
    <source>
        <dbReference type="ARBA" id="ARBA00022679"/>
    </source>
</evidence>
<dbReference type="PANTHER" id="PTHR11441">
    <property type="entry name" value="THYMIDINE KINASE"/>
    <property type="match status" value="1"/>
</dbReference>
<gene>
    <name evidence="12" type="primary">tk</name>
    <name evidence="12" type="ORF">Ah1_00151</name>
</gene>
<comment type="catalytic activity">
    <reaction evidence="10">
        <text>thymidine + ATP = dTMP + ADP + H(+)</text>
        <dbReference type="Rhea" id="RHEA:19129"/>
        <dbReference type="ChEBI" id="CHEBI:15378"/>
        <dbReference type="ChEBI" id="CHEBI:17748"/>
        <dbReference type="ChEBI" id="CHEBI:30616"/>
        <dbReference type="ChEBI" id="CHEBI:63528"/>
        <dbReference type="ChEBI" id="CHEBI:456216"/>
        <dbReference type="EC" id="2.7.1.21"/>
    </reaction>
</comment>
<evidence type="ECO:0000256" key="5">
    <source>
        <dbReference type="ARBA" id="ARBA00022741"/>
    </source>
</evidence>
<name>A0A2H4YEU9_9CAUD</name>
<dbReference type="GO" id="GO:0005524">
    <property type="term" value="F:ATP binding"/>
    <property type="evidence" value="ECO:0007669"/>
    <property type="project" value="UniProtKB-KW"/>
</dbReference>
<evidence type="ECO:0000256" key="8">
    <source>
        <dbReference type="PIRSR" id="PIRSR035805-1"/>
    </source>
</evidence>
<evidence type="ECO:0000256" key="6">
    <source>
        <dbReference type="ARBA" id="ARBA00022777"/>
    </source>
</evidence>
<dbReference type="GO" id="GO:0071897">
    <property type="term" value="P:DNA biosynthetic process"/>
    <property type="evidence" value="ECO:0007669"/>
    <property type="project" value="UniProtKB-KW"/>
</dbReference>
<dbReference type="InterPro" id="IPR001267">
    <property type="entry name" value="Thymidine_kinase"/>
</dbReference>
<evidence type="ECO:0000256" key="9">
    <source>
        <dbReference type="PIRSR" id="PIRSR035805-2"/>
    </source>
</evidence>
<evidence type="ECO:0000313" key="13">
    <source>
        <dbReference type="Proteomes" id="UP000240934"/>
    </source>
</evidence>
<dbReference type="HAMAP" id="MF_00124">
    <property type="entry name" value="Thymidine_kinase"/>
    <property type="match status" value="1"/>
</dbReference>
<dbReference type="SUPFAM" id="SSF57716">
    <property type="entry name" value="Glucocorticoid receptor-like (DNA-binding domain)"/>
    <property type="match status" value="1"/>
</dbReference>
<evidence type="ECO:0000256" key="11">
    <source>
        <dbReference type="RuleBase" id="RU004165"/>
    </source>
</evidence>
<dbReference type="RefSeq" id="YP_010092903.1">
    <property type="nucleotide sequence ID" value="NC_055733.1"/>
</dbReference>
<dbReference type="PANTHER" id="PTHR11441:SF0">
    <property type="entry name" value="THYMIDINE KINASE, CYTOSOLIC"/>
    <property type="match status" value="1"/>
</dbReference>
<proteinExistence type="inferred from homology"/>
<sequence length="199" mass="22833">MAKLFFTHASMNVGKSTQLLQVAFNYNERNQNVLLYKPAFDTRTEGTIGSRIGIQRECRCVHVDENMFTMIEKESKLSDIACVLVDEAQFLTEKQVWELSDVVDKLDIPVMCYGLRTDFLGNLFPGSRALLSISDEIRQLSGICDCGRKSCMVARVDDNGNVIRRGEQICIGAEQRYISFCRKCWKNKLSYDWDKFKQT</sequence>
<dbReference type="EC" id="2.7.1.21" evidence="2 10"/>
<reference evidence="12 13" key="1">
    <citation type="submission" date="2017-10" db="EMBL/GenBank/DDBJ databases">
        <title>Antibacterial composition for extension of chilled fish shelf life and decreasing of risk of food-borne infections, bacteriophage strains for its preparation.</title>
        <authorList>
            <person name="Zulkarneev E.R."/>
            <person name="Aleshkin A.V."/>
            <person name="Rubalsky O.V."/>
            <person name="Kiseleva I.A."/>
            <person name="Rubalskii E.O."/>
            <person name="Lebedev S.N."/>
        </authorList>
    </citation>
    <scope>NUCLEOTIDE SEQUENCE [LARGE SCALE GENOMIC DNA]</scope>
</reference>
<dbReference type="Pfam" id="PF00265">
    <property type="entry name" value="TK"/>
    <property type="match status" value="1"/>
</dbReference>
<evidence type="ECO:0000256" key="3">
    <source>
        <dbReference type="ARBA" id="ARBA00022634"/>
    </source>
</evidence>
<evidence type="ECO:0000256" key="10">
    <source>
        <dbReference type="RuleBase" id="RU000544"/>
    </source>
</evidence>
<evidence type="ECO:0000256" key="2">
    <source>
        <dbReference type="ARBA" id="ARBA00012118"/>
    </source>
</evidence>
<evidence type="ECO:0000256" key="1">
    <source>
        <dbReference type="ARBA" id="ARBA00007587"/>
    </source>
</evidence>
<organism evidence="12 13">
    <name type="scientific">Aeromonas phage Ah1</name>
    <dbReference type="NCBI Taxonomy" id="2053701"/>
    <lineage>
        <taxon>Viruses</taxon>
        <taxon>Duplodnaviria</taxon>
        <taxon>Heunggongvirae</taxon>
        <taxon>Uroviricota</taxon>
        <taxon>Caudoviricetes</taxon>
        <taxon>Pantevenvirales</taxon>
        <taxon>Straboviridae</taxon>
        <taxon>Cinqassovirus</taxon>
        <taxon>Cinqassovirus ah1</taxon>
    </lineage>
</organism>
<feature type="binding site" evidence="9">
    <location>
        <begin position="169"/>
        <end position="172"/>
    </location>
    <ligand>
        <name>substrate</name>
    </ligand>
</feature>
<keyword evidence="7 10" id="KW-0067">ATP-binding</keyword>
<evidence type="ECO:0000313" key="12">
    <source>
        <dbReference type="EMBL" id="AUE22692.1"/>
    </source>
</evidence>
<protein>
    <recommendedName>
        <fullName evidence="2 10">Thymidine kinase</fullName>
        <ecNumber evidence="2 10">2.7.1.21</ecNumber>
    </recommendedName>
</protein>
<dbReference type="Gene3D" id="3.40.50.300">
    <property type="entry name" value="P-loop containing nucleotide triphosphate hydrolases"/>
    <property type="match status" value="1"/>
</dbReference>
<dbReference type="InterPro" id="IPR027417">
    <property type="entry name" value="P-loop_NTPase"/>
</dbReference>
<dbReference type="GO" id="GO:0004797">
    <property type="term" value="F:thymidine kinase activity"/>
    <property type="evidence" value="ECO:0007669"/>
    <property type="project" value="UniProtKB-EC"/>
</dbReference>
<dbReference type="Proteomes" id="UP000240934">
    <property type="component" value="Segment"/>
</dbReference>
<dbReference type="KEGG" id="vg:65110471"/>
<dbReference type="EMBL" id="MG250483">
    <property type="protein sequence ID" value="AUE22692.1"/>
    <property type="molecule type" value="Genomic_DNA"/>
</dbReference>
<keyword evidence="5 10" id="KW-0547">Nucleotide-binding</keyword>
<keyword evidence="13" id="KW-1185">Reference proteome</keyword>
<dbReference type="NCBIfam" id="NF003300">
    <property type="entry name" value="PRK04296.1-5"/>
    <property type="match status" value="1"/>
</dbReference>
<keyword evidence="3 10" id="KW-0237">DNA synthesis</keyword>
<dbReference type="PIRSF" id="PIRSF035805">
    <property type="entry name" value="TK_cell"/>
    <property type="match status" value="1"/>
</dbReference>
<accession>A0A2H4YEU9</accession>
<dbReference type="GO" id="GO:0046104">
    <property type="term" value="P:thymidine metabolic process"/>
    <property type="evidence" value="ECO:0007669"/>
    <property type="project" value="TreeGrafter"/>
</dbReference>
<feature type="active site" description="Proton acceptor" evidence="8">
    <location>
        <position position="87"/>
    </location>
</feature>
<dbReference type="GeneID" id="65110471"/>